<proteinExistence type="predicted"/>
<dbReference type="EMBL" id="LR797402">
    <property type="protein sequence ID" value="CAB4214053.1"/>
    <property type="molecule type" value="Genomic_DNA"/>
</dbReference>
<evidence type="ECO:0000313" key="1">
    <source>
        <dbReference type="EMBL" id="CAB4183508.1"/>
    </source>
</evidence>
<protein>
    <submittedName>
        <fullName evidence="3">Uncharacterized protein</fullName>
    </submittedName>
</protein>
<organism evidence="3">
    <name type="scientific">uncultured Caudovirales phage</name>
    <dbReference type="NCBI Taxonomy" id="2100421"/>
    <lineage>
        <taxon>Viruses</taxon>
        <taxon>Duplodnaviria</taxon>
        <taxon>Heunggongvirae</taxon>
        <taxon>Uroviricota</taxon>
        <taxon>Caudoviricetes</taxon>
        <taxon>Peduoviridae</taxon>
        <taxon>Maltschvirus</taxon>
        <taxon>Maltschvirus maltsch</taxon>
    </lineage>
</organism>
<accession>A0A6J7XET6</accession>
<dbReference type="EMBL" id="LR798402">
    <property type="protein sequence ID" value="CAB5229428.1"/>
    <property type="molecule type" value="Genomic_DNA"/>
</dbReference>
<sequence>MLIPEQLADEALDLAVRHIHDALGILTGDYAGIFFSDDVARNNLLTYINDHLQQEEEIRNAYR</sequence>
<name>A0A6J7XET6_9CAUD</name>
<evidence type="ECO:0000313" key="2">
    <source>
        <dbReference type="EMBL" id="CAB4214053.1"/>
    </source>
</evidence>
<evidence type="ECO:0000313" key="3">
    <source>
        <dbReference type="EMBL" id="CAB5229428.1"/>
    </source>
</evidence>
<reference evidence="3" key="1">
    <citation type="submission" date="2020-05" db="EMBL/GenBank/DDBJ databases">
        <authorList>
            <person name="Chiriac C."/>
            <person name="Salcher M."/>
            <person name="Ghai R."/>
            <person name="Kavagutti S V."/>
        </authorList>
    </citation>
    <scope>NUCLEOTIDE SEQUENCE</scope>
</reference>
<dbReference type="EMBL" id="LR797046">
    <property type="protein sequence ID" value="CAB4183508.1"/>
    <property type="molecule type" value="Genomic_DNA"/>
</dbReference>
<gene>
    <name evidence="1" type="ORF">UFOVP1103_40</name>
    <name evidence="2" type="ORF">UFOVP1464_13</name>
    <name evidence="3" type="ORF">UFOVP1553_49</name>
</gene>